<dbReference type="Proteomes" id="UP000095284">
    <property type="component" value="Unplaced"/>
</dbReference>
<dbReference type="InterPro" id="IPR045860">
    <property type="entry name" value="Snake_toxin-like_sf"/>
</dbReference>
<feature type="chain" id="PRO_5009304942" evidence="2">
    <location>
        <begin position="19"/>
        <end position="208"/>
    </location>
</feature>
<evidence type="ECO:0000313" key="3">
    <source>
        <dbReference type="Proteomes" id="UP000095284"/>
    </source>
</evidence>
<sequence length="208" mass="23562">MRWTVITSIVLHLQFVKALKCFYCQQPSQRIAPQLWLHSTEQCTRRRVTECEGNTKACVVVAVRNSHANFTVSGCSEDEFVGCEEYDVQAEYGRTNVQVCQCNSDRCNSDFHLDFGKDFNRLKSGATQRTLPKFLGLEEDTKYGNGNDGEGQGKSRQDREQISLQYQEISTPASHRCDSNAICGNSSSNLTSNLLLSIILYYFIRFSL</sequence>
<keyword evidence="2" id="KW-0732">Signal</keyword>
<feature type="signal peptide" evidence="2">
    <location>
        <begin position="1"/>
        <end position="18"/>
    </location>
</feature>
<feature type="compositionally biased region" description="Basic and acidic residues" evidence="1">
    <location>
        <begin position="151"/>
        <end position="160"/>
    </location>
</feature>
<dbReference type="WBParaSite" id="BXY_0470500.1">
    <property type="protein sequence ID" value="BXY_0470500.1"/>
    <property type="gene ID" value="BXY_0470500"/>
</dbReference>
<evidence type="ECO:0000256" key="1">
    <source>
        <dbReference type="SAM" id="MobiDB-lite"/>
    </source>
</evidence>
<dbReference type="Gene3D" id="2.10.60.10">
    <property type="entry name" value="CD59"/>
    <property type="match status" value="1"/>
</dbReference>
<protein>
    <submittedName>
        <fullName evidence="4">UPAR/Ly6 domain-containing protein</fullName>
    </submittedName>
</protein>
<dbReference type="AlphaFoldDB" id="A0A1I7RVE4"/>
<reference evidence="4" key="1">
    <citation type="submission" date="2016-11" db="UniProtKB">
        <authorList>
            <consortium name="WormBaseParasite"/>
        </authorList>
    </citation>
    <scope>IDENTIFICATION</scope>
</reference>
<accession>A0A1I7RVE4</accession>
<dbReference type="CDD" id="cd00117">
    <property type="entry name" value="TFP"/>
    <property type="match status" value="1"/>
</dbReference>
<feature type="region of interest" description="Disordered" evidence="1">
    <location>
        <begin position="138"/>
        <end position="160"/>
    </location>
</feature>
<evidence type="ECO:0000256" key="2">
    <source>
        <dbReference type="SAM" id="SignalP"/>
    </source>
</evidence>
<organism evidence="3 4">
    <name type="scientific">Bursaphelenchus xylophilus</name>
    <name type="common">Pinewood nematode worm</name>
    <name type="synonym">Aphelenchoides xylophilus</name>
    <dbReference type="NCBI Taxonomy" id="6326"/>
    <lineage>
        <taxon>Eukaryota</taxon>
        <taxon>Metazoa</taxon>
        <taxon>Ecdysozoa</taxon>
        <taxon>Nematoda</taxon>
        <taxon>Chromadorea</taxon>
        <taxon>Rhabditida</taxon>
        <taxon>Tylenchina</taxon>
        <taxon>Tylenchomorpha</taxon>
        <taxon>Aphelenchoidea</taxon>
        <taxon>Aphelenchoididae</taxon>
        <taxon>Bursaphelenchus</taxon>
    </lineage>
</organism>
<evidence type="ECO:0000313" key="4">
    <source>
        <dbReference type="WBParaSite" id="BXY_0470500.1"/>
    </source>
</evidence>
<name>A0A1I7RVE4_BURXY</name>
<proteinExistence type="predicted"/>